<protein>
    <submittedName>
        <fullName evidence="2">Uncharacterized protein</fullName>
    </submittedName>
</protein>
<proteinExistence type="predicted"/>
<gene>
    <name evidence="2" type="ORF">Enr17x_46610</name>
</gene>
<evidence type="ECO:0000313" key="3">
    <source>
        <dbReference type="Proteomes" id="UP000318313"/>
    </source>
</evidence>
<dbReference type="Proteomes" id="UP000318313">
    <property type="component" value="Chromosome"/>
</dbReference>
<reference evidence="2 3" key="1">
    <citation type="submission" date="2019-03" db="EMBL/GenBank/DDBJ databases">
        <title>Deep-cultivation of Planctomycetes and their phenomic and genomic characterization uncovers novel biology.</title>
        <authorList>
            <person name="Wiegand S."/>
            <person name="Jogler M."/>
            <person name="Boedeker C."/>
            <person name="Pinto D."/>
            <person name="Vollmers J."/>
            <person name="Rivas-Marin E."/>
            <person name="Kohn T."/>
            <person name="Peeters S.H."/>
            <person name="Heuer A."/>
            <person name="Rast P."/>
            <person name="Oberbeckmann S."/>
            <person name="Bunk B."/>
            <person name="Jeske O."/>
            <person name="Meyerdierks A."/>
            <person name="Storesund J.E."/>
            <person name="Kallscheuer N."/>
            <person name="Luecker S."/>
            <person name="Lage O.M."/>
            <person name="Pohl T."/>
            <person name="Merkel B.J."/>
            <person name="Hornburger P."/>
            <person name="Mueller R.-W."/>
            <person name="Bruemmer F."/>
            <person name="Labrenz M."/>
            <person name="Spormann A.M."/>
            <person name="Op den Camp H."/>
            <person name="Overmann J."/>
            <person name="Amann R."/>
            <person name="Jetten M.S.M."/>
            <person name="Mascher T."/>
            <person name="Medema M.H."/>
            <person name="Devos D.P."/>
            <person name="Kaster A.-K."/>
            <person name="Ovreas L."/>
            <person name="Rohde M."/>
            <person name="Galperin M.Y."/>
            <person name="Jogler C."/>
        </authorList>
    </citation>
    <scope>NUCLEOTIDE SEQUENCE [LARGE SCALE GENOMIC DNA]</scope>
    <source>
        <strain evidence="2 3">Enr17</strain>
    </source>
</reference>
<feature type="transmembrane region" description="Helical" evidence="1">
    <location>
        <begin position="6"/>
        <end position="25"/>
    </location>
</feature>
<evidence type="ECO:0000256" key="1">
    <source>
        <dbReference type="SAM" id="Phobius"/>
    </source>
</evidence>
<keyword evidence="1" id="KW-1133">Transmembrane helix</keyword>
<evidence type="ECO:0000313" key="2">
    <source>
        <dbReference type="EMBL" id="QDV52598.1"/>
    </source>
</evidence>
<keyword evidence="1" id="KW-0812">Transmembrane</keyword>
<sequence>MYLLEIWQAVLFGLLLGELCLWGSLSPFEETHVMD</sequence>
<name>A0A518IHP0_9PLAN</name>
<dbReference type="KEGG" id="gfm:Enr17x_46610"/>
<dbReference type="AlphaFoldDB" id="A0A518IHP0"/>
<accession>A0A518IHP0</accession>
<keyword evidence="3" id="KW-1185">Reference proteome</keyword>
<organism evidence="2 3">
    <name type="scientific">Gimesia fumaroli</name>
    <dbReference type="NCBI Taxonomy" id="2527976"/>
    <lineage>
        <taxon>Bacteria</taxon>
        <taxon>Pseudomonadati</taxon>
        <taxon>Planctomycetota</taxon>
        <taxon>Planctomycetia</taxon>
        <taxon>Planctomycetales</taxon>
        <taxon>Planctomycetaceae</taxon>
        <taxon>Gimesia</taxon>
    </lineage>
</organism>
<keyword evidence="1" id="KW-0472">Membrane</keyword>
<dbReference type="EMBL" id="CP037452">
    <property type="protein sequence ID" value="QDV52598.1"/>
    <property type="molecule type" value="Genomic_DNA"/>
</dbReference>